<reference evidence="2" key="1">
    <citation type="submission" date="2015-06" db="EMBL/GenBank/DDBJ databases">
        <title>Expansion of signal transduction pathways in fungi by whole-genome duplication.</title>
        <authorList>
            <consortium name="DOE Joint Genome Institute"/>
            <person name="Corrochano L.M."/>
            <person name="Kuo A."/>
            <person name="Marcet-Houben M."/>
            <person name="Polaino S."/>
            <person name="Salamov A."/>
            <person name="Villalobos J.M."/>
            <person name="Alvarez M.I."/>
            <person name="Avalos J."/>
            <person name="Benito E.P."/>
            <person name="Benoit I."/>
            <person name="Burger G."/>
            <person name="Camino L.P."/>
            <person name="Canovas D."/>
            <person name="Cerda-Olmedo E."/>
            <person name="Cheng J.-F."/>
            <person name="Dominguez A."/>
            <person name="Elias M."/>
            <person name="Eslava A.P."/>
            <person name="Glaser F."/>
            <person name="Grimwood J."/>
            <person name="Gutierrez G."/>
            <person name="Heitman J."/>
            <person name="Henrissat B."/>
            <person name="Iturriaga E.A."/>
            <person name="Lang B.F."/>
            <person name="Lavin J.L."/>
            <person name="Lee S."/>
            <person name="Li W."/>
            <person name="Lindquist E."/>
            <person name="Lopez-Garcia S."/>
            <person name="Luque E.M."/>
            <person name="Marcos A.T."/>
            <person name="Martin J."/>
            <person name="McCluskey K."/>
            <person name="Medina H.R."/>
            <person name="Miralles-Duran A."/>
            <person name="Miyazaki A."/>
            <person name="Munoz-Torres E."/>
            <person name="Oguiza J.A."/>
            <person name="Ohm R."/>
            <person name="Olmedo M."/>
            <person name="Orejas M."/>
            <person name="Ortiz-Castellanos L."/>
            <person name="Pisabarro A.G."/>
            <person name="Rodriguez-Romero J."/>
            <person name="Ruiz-Herrera J."/>
            <person name="Ruiz-Vazquez R."/>
            <person name="Sanz C."/>
            <person name="Schackwitz W."/>
            <person name="Schmutz J."/>
            <person name="Shahriari M."/>
            <person name="Shelest E."/>
            <person name="Silva-Franco F."/>
            <person name="Soanes D."/>
            <person name="Syed K."/>
            <person name="Tagua V.G."/>
            <person name="Talbot N.J."/>
            <person name="Thon M."/>
            <person name="De vries R.P."/>
            <person name="Wiebenga A."/>
            <person name="Yadav J.S."/>
            <person name="Braun E.L."/>
            <person name="Baker S."/>
            <person name="Garre V."/>
            <person name="Horwitz B."/>
            <person name="Torres-Martinez S."/>
            <person name="Idnurm A."/>
            <person name="Herrera-Estrella A."/>
            <person name="Gabaldon T."/>
            <person name="Grigoriev I.V."/>
        </authorList>
    </citation>
    <scope>NUCLEOTIDE SEQUENCE [LARGE SCALE GENOMIC DNA]</scope>
    <source>
        <strain evidence="2">NRRL 1555(-)</strain>
    </source>
</reference>
<sequence length="177" mass="20281">MPAMNIHSFQPFDGVGCPCSAIYLCINNLPTPERYNKGECCLRWSHSRAQEMSIFCYFLCYSNSCCLEKLYGLVYFNLVECTVIDSMYSLYISTAKRIMEKWVSSGLITDTHLAATRVDAENVLLIYMAHLNKVHNSLEVFCRECEVLYQAPFGSPKMHLHLRLRETVLSFGPVYCS</sequence>
<name>A0A167N736_PHYB8</name>
<keyword evidence="2" id="KW-1185">Reference proteome</keyword>
<protein>
    <submittedName>
        <fullName evidence="1">Uncharacterized protein</fullName>
    </submittedName>
</protein>
<dbReference type="PANTHER" id="PTHR46579:SF2">
    <property type="entry name" value="C2H2-TYPE DOMAIN-CONTAINING PROTEIN"/>
    <property type="match status" value="1"/>
</dbReference>
<dbReference type="GeneID" id="29003476"/>
<gene>
    <name evidence="1" type="ORF">PHYBLDRAFT_71955</name>
</gene>
<dbReference type="InParanoid" id="A0A167N736"/>
<dbReference type="Proteomes" id="UP000077315">
    <property type="component" value="Unassembled WGS sequence"/>
</dbReference>
<accession>A0A167N736</accession>
<dbReference type="AlphaFoldDB" id="A0A167N736"/>
<dbReference type="EMBL" id="KV440977">
    <property type="protein sequence ID" value="OAD75199.1"/>
    <property type="molecule type" value="Genomic_DNA"/>
</dbReference>
<evidence type="ECO:0000313" key="1">
    <source>
        <dbReference type="EMBL" id="OAD75199.1"/>
    </source>
</evidence>
<proteinExistence type="predicted"/>
<evidence type="ECO:0000313" key="2">
    <source>
        <dbReference type="Proteomes" id="UP000077315"/>
    </source>
</evidence>
<dbReference type="PANTHER" id="PTHR46579">
    <property type="entry name" value="F5/8 TYPE C DOMAIN-CONTAINING PROTEIN-RELATED"/>
    <property type="match status" value="1"/>
</dbReference>
<organism evidence="1 2">
    <name type="scientific">Phycomyces blakesleeanus (strain ATCC 8743b / DSM 1359 / FGSC 10004 / NBRC 33097 / NRRL 1555)</name>
    <dbReference type="NCBI Taxonomy" id="763407"/>
    <lineage>
        <taxon>Eukaryota</taxon>
        <taxon>Fungi</taxon>
        <taxon>Fungi incertae sedis</taxon>
        <taxon>Mucoromycota</taxon>
        <taxon>Mucoromycotina</taxon>
        <taxon>Mucoromycetes</taxon>
        <taxon>Mucorales</taxon>
        <taxon>Phycomycetaceae</taxon>
        <taxon>Phycomyces</taxon>
    </lineage>
</organism>
<dbReference type="VEuPathDB" id="FungiDB:PHYBLDRAFT_71955"/>
<dbReference type="RefSeq" id="XP_018293239.1">
    <property type="nucleotide sequence ID" value="XM_018442570.1"/>
</dbReference>